<feature type="transmembrane region" description="Helical" evidence="1">
    <location>
        <begin position="49"/>
        <end position="70"/>
    </location>
</feature>
<accession>A0A6A7WBT9</accession>
<feature type="transmembrane region" description="Helical" evidence="1">
    <location>
        <begin position="12"/>
        <end position="29"/>
    </location>
</feature>
<protein>
    <submittedName>
        <fullName evidence="2">Uncharacterized protein</fullName>
    </submittedName>
</protein>
<dbReference type="Proteomes" id="UP000384372">
    <property type="component" value="Unassembled WGS sequence"/>
</dbReference>
<comment type="caution">
    <text evidence="2">The sequence shown here is derived from an EMBL/GenBank/DDBJ whole genome shotgun (WGS) entry which is preliminary data.</text>
</comment>
<evidence type="ECO:0000313" key="2">
    <source>
        <dbReference type="EMBL" id="MQP11920.1"/>
    </source>
</evidence>
<reference evidence="2 3" key="1">
    <citation type="submission" date="2019-09" db="EMBL/GenBank/DDBJ databases">
        <title>Distinct polysaccharide growth profiles of human intestinal Prevotella copri isolates.</title>
        <authorList>
            <person name="Fehlner-Peach H."/>
            <person name="Magnabosco C."/>
            <person name="Raghavan V."/>
            <person name="Scher J.U."/>
            <person name="Tett A."/>
            <person name="Cox L.M."/>
            <person name="Gottsegen C."/>
            <person name="Watters A."/>
            <person name="Wiltshire- Gordon J.D."/>
            <person name="Segata N."/>
            <person name="Bonneau R."/>
            <person name="Littman D.R."/>
        </authorList>
    </citation>
    <scope>NUCLEOTIDE SEQUENCE [LARGE SCALE GENOMIC DNA]</scope>
    <source>
        <strain evidence="3">iAQ1173</strain>
    </source>
</reference>
<proteinExistence type="predicted"/>
<name>A0A6A7WBT9_9BACT</name>
<feature type="transmembrane region" description="Helical" evidence="1">
    <location>
        <begin position="114"/>
        <end position="130"/>
    </location>
</feature>
<feature type="transmembrane region" description="Helical" evidence="1">
    <location>
        <begin position="82"/>
        <end position="102"/>
    </location>
</feature>
<dbReference type="RefSeq" id="WP_158463600.1">
    <property type="nucleotide sequence ID" value="NZ_VZAD01000063.1"/>
</dbReference>
<keyword evidence="1" id="KW-1133">Transmembrane helix</keyword>
<keyword evidence="1" id="KW-0472">Membrane</keyword>
<evidence type="ECO:0000256" key="1">
    <source>
        <dbReference type="SAM" id="Phobius"/>
    </source>
</evidence>
<dbReference type="OrthoDB" id="1082490at2"/>
<keyword evidence="1" id="KW-0812">Transmembrane</keyword>
<dbReference type="AlphaFoldDB" id="A0A6A7WBT9"/>
<sequence>MLDLKLVQRYLMLNFWVMVGVCLLIVVLYETEVLLPLEQFDNPQLEFFLQVVMEFASIIVIPVALKLFSIPSVRRRLLEHKGSALITWGTARIQMLCVPMSIDTFLYYQTMWPGFGYLGIILLLCLFFVYPSMGRCMDETTESSKKD</sequence>
<gene>
    <name evidence="2" type="ORF">F7D20_08125</name>
</gene>
<evidence type="ECO:0000313" key="3">
    <source>
        <dbReference type="Proteomes" id="UP000384372"/>
    </source>
</evidence>
<organism evidence="2 3">
    <name type="scientific">Segatella copri</name>
    <dbReference type="NCBI Taxonomy" id="165179"/>
    <lineage>
        <taxon>Bacteria</taxon>
        <taxon>Pseudomonadati</taxon>
        <taxon>Bacteroidota</taxon>
        <taxon>Bacteroidia</taxon>
        <taxon>Bacteroidales</taxon>
        <taxon>Prevotellaceae</taxon>
        <taxon>Segatella</taxon>
    </lineage>
</organism>
<dbReference type="EMBL" id="VZAD01000063">
    <property type="protein sequence ID" value="MQP11920.1"/>
    <property type="molecule type" value="Genomic_DNA"/>
</dbReference>
<keyword evidence="3" id="KW-1185">Reference proteome</keyword>